<keyword evidence="5" id="KW-1133">Transmembrane helix</keyword>
<keyword evidence="5" id="KW-0472">Membrane</keyword>
<keyword evidence="8" id="KW-1185">Reference proteome</keyword>
<dbReference type="InterPro" id="IPR004090">
    <property type="entry name" value="Chemotax_Me-accpt_rcpt"/>
</dbReference>
<evidence type="ECO:0000256" key="3">
    <source>
        <dbReference type="ARBA" id="ARBA00029447"/>
    </source>
</evidence>
<feature type="domain" description="Methyl-accepting transducer" evidence="6">
    <location>
        <begin position="132"/>
        <end position="368"/>
    </location>
</feature>
<dbReference type="EMBL" id="SWCJ01000004">
    <property type="protein sequence ID" value="TKB56310.1"/>
    <property type="molecule type" value="Genomic_DNA"/>
</dbReference>
<dbReference type="AlphaFoldDB" id="A0A4U1BQQ4"/>
<dbReference type="InterPro" id="IPR004089">
    <property type="entry name" value="MCPsignal_dom"/>
</dbReference>
<sequence length="405" mass="43717">MQTAINNNANAFAIDGNSYVLYTKGMHNNWIVGMQMDEAVAFSDVNGFKVMIYVSLFVLMASFCIVVLVWIKKFITTPIGGEPTDIEFIVNDISNGNLSSNLNITNNETGIYSSILSLNNRLSSTIKSSLSISDNVSASSEELTAVMQNTAKNTQDELAQIEEISTAISELSNTSKEVSSNAVYAEDETRKAIDNVSTGNEALEKSIALTQMISDSAQDTAHMIEDLKNSTINIGEVTSVISSISDQTNLLALNAAIEAARAGEHGRGFAVVADEVRVLASKTQQSTKDIQEIISTLQAKSEEANNKMISNVSSIQESVELSRSVKASFDDISESIKSISDMNALVAAASQEQSCVTDDIAKNTTRTFDLVNENVAAVNQTQKAAQELAALAEQQNQELSFFKVR</sequence>
<dbReference type="PROSITE" id="PS50111">
    <property type="entry name" value="CHEMOTAXIS_TRANSDUC_2"/>
    <property type="match status" value="1"/>
</dbReference>
<protein>
    <submittedName>
        <fullName evidence="7">Methyl-accepting chemotaxis protein</fullName>
    </submittedName>
</protein>
<dbReference type="GO" id="GO:0006935">
    <property type="term" value="P:chemotaxis"/>
    <property type="evidence" value="ECO:0007669"/>
    <property type="project" value="InterPro"/>
</dbReference>
<evidence type="ECO:0000256" key="5">
    <source>
        <dbReference type="SAM" id="Phobius"/>
    </source>
</evidence>
<evidence type="ECO:0000256" key="1">
    <source>
        <dbReference type="ARBA" id="ARBA00004370"/>
    </source>
</evidence>
<organism evidence="7 8">
    <name type="scientific">Ferrimonas aestuarii</name>
    <dbReference type="NCBI Taxonomy" id="2569539"/>
    <lineage>
        <taxon>Bacteria</taxon>
        <taxon>Pseudomonadati</taxon>
        <taxon>Pseudomonadota</taxon>
        <taxon>Gammaproteobacteria</taxon>
        <taxon>Alteromonadales</taxon>
        <taxon>Ferrimonadaceae</taxon>
        <taxon>Ferrimonas</taxon>
    </lineage>
</organism>
<comment type="caution">
    <text evidence="7">The sequence shown here is derived from an EMBL/GenBank/DDBJ whole genome shotgun (WGS) entry which is preliminary data.</text>
</comment>
<evidence type="ECO:0000256" key="2">
    <source>
        <dbReference type="ARBA" id="ARBA00023224"/>
    </source>
</evidence>
<dbReference type="Gene3D" id="1.10.287.950">
    <property type="entry name" value="Methyl-accepting chemotaxis protein"/>
    <property type="match status" value="1"/>
</dbReference>
<evidence type="ECO:0000256" key="4">
    <source>
        <dbReference type="PROSITE-ProRule" id="PRU00284"/>
    </source>
</evidence>
<feature type="transmembrane region" description="Helical" evidence="5">
    <location>
        <begin position="50"/>
        <end position="71"/>
    </location>
</feature>
<comment type="similarity">
    <text evidence="3">Belongs to the methyl-accepting chemotaxis (MCP) protein family.</text>
</comment>
<dbReference type="PRINTS" id="PR00260">
    <property type="entry name" value="CHEMTRNSDUCR"/>
</dbReference>
<dbReference type="GO" id="GO:0007165">
    <property type="term" value="P:signal transduction"/>
    <property type="evidence" value="ECO:0007669"/>
    <property type="project" value="UniProtKB-KW"/>
</dbReference>
<dbReference type="FunFam" id="1.10.287.950:FF:000001">
    <property type="entry name" value="Methyl-accepting chemotaxis sensory transducer"/>
    <property type="match status" value="1"/>
</dbReference>
<dbReference type="GO" id="GO:0016020">
    <property type="term" value="C:membrane"/>
    <property type="evidence" value="ECO:0007669"/>
    <property type="project" value="UniProtKB-SubCell"/>
</dbReference>
<evidence type="ECO:0000313" key="8">
    <source>
        <dbReference type="Proteomes" id="UP000305675"/>
    </source>
</evidence>
<dbReference type="CDD" id="cd11386">
    <property type="entry name" value="MCP_signal"/>
    <property type="match status" value="1"/>
</dbReference>
<proteinExistence type="inferred from homology"/>
<dbReference type="OrthoDB" id="9795078at2"/>
<keyword evidence="2 4" id="KW-0807">Transducer</keyword>
<dbReference type="PANTHER" id="PTHR32089:SF33">
    <property type="entry name" value="TOXIN COREGULATED PILUS BIOSYNTHESIS PROTEIN I"/>
    <property type="match status" value="1"/>
</dbReference>
<name>A0A4U1BQQ4_9GAMM</name>
<dbReference type="Pfam" id="PF00015">
    <property type="entry name" value="MCPsignal"/>
    <property type="match status" value="1"/>
</dbReference>
<comment type="subcellular location">
    <subcellularLocation>
        <location evidence="1">Membrane</location>
    </subcellularLocation>
</comment>
<dbReference type="Proteomes" id="UP000305675">
    <property type="component" value="Unassembled WGS sequence"/>
</dbReference>
<dbReference type="SUPFAM" id="SSF58104">
    <property type="entry name" value="Methyl-accepting chemotaxis protein (MCP) signaling domain"/>
    <property type="match status" value="1"/>
</dbReference>
<dbReference type="GO" id="GO:0004888">
    <property type="term" value="F:transmembrane signaling receptor activity"/>
    <property type="evidence" value="ECO:0007669"/>
    <property type="project" value="InterPro"/>
</dbReference>
<evidence type="ECO:0000313" key="7">
    <source>
        <dbReference type="EMBL" id="TKB56310.1"/>
    </source>
</evidence>
<gene>
    <name evidence="7" type="ORF">FCL42_07500</name>
</gene>
<dbReference type="SMART" id="SM00283">
    <property type="entry name" value="MA"/>
    <property type="match status" value="1"/>
</dbReference>
<dbReference type="PANTHER" id="PTHR32089">
    <property type="entry name" value="METHYL-ACCEPTING CHEMOTAXIS PROTEIN MCPB"/>
    <property type="match status" value="1"/>
</dbReference>
<accession>A0A4U1BQQ4</accession>
<evidence type="ECO:0000259" key="6">
    <source>
        <dbReference type="PROSITE" id="PS50111"/>
    </source>
</evidence>
<reference evidence="7 8" key="1">
    <citation type="submission" date="2019-04" db="EMBL/GenBank/DDBJ databases">
        <authorList>
            <person name="Hwang J.C."/>
        </authorList>
    </citation>
    <scope>NUCLEOTIDE SEQUENCE [LARGE SCALE GENOMIC DNA]</scope>
    <source>
        <strain evidence="7 8">IMCC35002</strain>
    </source>
</reference>
<keyword evidence="5" id="KW-0812">Transmembrane</keyword>